<proteinExistence type="predicted"/>
<comment type="caution">
    <text evidence="1">The sequence shown here is derived from an EMBL/GenBank/DDBJ whole genome shotgun (WGS) entry which is preliminary data.</text>
</comment>
<accession>A0ABU5F2G1</accession>
<evidence type="ECO:0000313" key="1">
    <source>
        <dbReference type="EMBL" id="MDY3560895.1"/>
    </source>
</evidence>
<dbReference type="RefSeq" id="WP_261189875.1">
    <property type="nucleotide sequence ID" value="NZ_JAXBLV010000185.1"/>
</dbReference>
<organism evidence="1 2">
    <name type="scientific">Gemmata algarum</name>
    <dbReference type="NCBI Taxonomy" id="2975278"/>
    <lineage>
        <taxon>Bacteria</taxon>
        <taxon>Pseudomonadati</taxon>
        <taxon>Planctomycetota</taxon>
        <taxon>Planctomycetia</taxon>
        <taxon>Gemmatales</taxon>
        <taxon>Gemmataceae</taxon>
        <taxon>Gemmata</taxon>
    </lineage>
</organism>
<name>A0ABU5F2G1_9BACT</name>
<dbReference type="Proteomes" id="UP001272242">
    <property type="component" value="Unassembled WGS sequence"/>
</dbReference>
<dbReference type="EMBL" id="JAXBLV010000185">
    <property type="protein sequence ID" value="MDY3560895.1"/>
    <property type="molecule type" value="Genomic_DNA"/>
</dbReference>
<sequence length="229" mass="24642">MLDTTLPGATRRRVWAHPDVSSHSLVVLTATRLYLAPLAGAPRAELVAAIENGGNLEELLGPLAVVVELIAVRRLRLDLLRNTLTAEYVSGGLGTSGLTVVFATSEAADMCFTKFWRRLGDGYRLQPYQRDPWALARPPLLLLLGALLTTAALALALSAFEDAGPARAAALRENDPGAGVLRPEPKGALERLLDWRVVCAGGGLVAGASQVWLYRRFTQPPQALEVMRD</sequence>
<gene>
    <name evidence="1" type="ORF">R5W23_002144</name>
</gene>
<evidence type="ECO:0000313" key="2">
    <source>
        <dbReference type="Proteomes" id="UP001272242"/>
    </source>
</evidence>
<keyword evidence="2" id="KW-1185">Reference proteome</keyword>
<reference evidence="2" key="1">
    <citation type="journal article" date="2023" name="Mar. Drugs">
        <title>Gemmata algarum, a Novel Planctomycete Isolated from an Algal Mat, Displays Antimicrobial Activity.</title>
        <authorList>
            <person name="Kumar G."/>
            <person name="Kallscheuer N."/>
            <person name="Kashif M."/>
            <person name="Ahamad S."/>
            <person name="Jagadeeshwari U."/>
            <person name="Pannikurungottu S."/>
            <person name="Haufschild T."/>
            <person name="Kabuu M."/>
            <person name="Sasikala C."/>
            <person name="Jogler C."/>
            <person name="Ramana C."/>
        </authorList>
    </citation>
    <scope>NUCLEOTIDE SEQUENCE [LARGE SCALE GENOMIC DNA]</scope>
    <source>
        <strain evidence="2">JC673</strain>
    </source>
</reference>
<protein>
    <submittedName>
        <fullName evidence="1">Uncharacterized protein</fullName>
    </submittedName>
</protein>